<proteinExistence type="predicted"/>
<feature type="domain" description="Fimbrial-type adhesion" evidence="1">
    <location>
        <begin position="40"/>
        <end position="188"/>
    </location>
</feature>
<organism evidence="2 3">
    <name type="scientific">Serratia fonticola</name>
    <dbReference type="NCBI Taxonomy" id="47917"/>
    <lineage>
        <taxon>Bacteria</taxon>
        <taxon>Pseudomonadati</taxon>
        <taxon>Pseudomonadota</taxon>
        <taxon>Gammaproteobacteria</taxon>
        <taxon>Enterobacterales</taxon>
        <taxon>Yersiniaceae</taxon>
        <taxon>Serratia</taxon>
    </lineage>
</organism>
<name>A0ABY9PPC4_SERFO</name>
<keyword evidence="3" id="KW-1185">Reference proteome</keyword>
<dbReference type="InterPro" id="IPR050263">
    <property type="entry name" value="Bact_Fimbrial_Adh_Pro"/>
</dbReference>
<accession>A0ABY9PPC4</accession>
<gene>
    <name evidence="2" type="ORF">RFB13_01140</name>
</gene>
<dbReference type="PANTHER" id="PTHR33420:SF9">
    <property type="entry name" value="MINOR FIMBRIAL SUBUNIT"/>
    <property type="match status" value="1"/>
</dbReference>
<evidence type="ECO:0000313" key="3">
    <source>
        <dbReference type="Proteomes" id="UP001235341"/>
    </source>
</evidence>
<dbReference type="RefSeq" id="WP_065685517.1">
    <property type="nucleotide sequence ID" value="NZ_CP133586.1"/>
</dbReference>
<dbReference type="InterPro" id="IPR008966">
    <property type="entry name" value="Adhesion_dom_sf"/>
</dbReference>
<dbReference type="Pfam" id="PF00419">
    <property type="entry name" value="Fimbrial"/>
    <property type="match status" value="1"/>
</dbReference>
<dbReference type="InterPro" id="IPR036937">
    <property type="entry name" value="Adhesion_dom_fimbrial_sf"/>
</dbReference>
<dbReference type="EMBL" id="CP133586">
    <property type="protein sequence ID" value="WMT14993.1"/>
    <property type="molecule type" value="Genomic_DNA"/>
</dbReference>
<dbReference type="Proteomes" id="UP001235341">
    <property type="component" value="Chromosome"/>
</dbReference>
<dbReference type="InterPro" id="IPR000259">
    <property type="entry name" value="Adhesion_dom_fimbrial"/>
</dbReference>
<evidence type="ECO:0000259" key="1">
    <source>
        <dbReference type="Pfam" id="PF00419"/>
    </source>
</evidence>
<dbReference type="Gene3D" id="2.60.40.1090">
    <property type="entry name" value="Fimbrial-type adhesion domain"/>
    <property type="match status" value="1"/>
</dbReference>
<dbReference type="SUPFAM" id="SSF49401">
    <property type="entry name" value="Bacterial adhesins"/>
    <property type="match status" value="1"/>
</dbReference>
<protein>
    <submittedName>
        <fullName evidence="2">Fimbrial protein</fullName>
    </submittedName>
</protein>
<sequence>MERKTGRYFDRAVVGMGLVLLLAALTANPTLAAGEKNVRLYGALVTEPCVILPGDEDIQLDFGTVIDKYLYLNTRTLGQSFEIHLVECDLTLGKTVTVRFVSTEESLPLPGLLAPDSGSQAKGIAIGLETLDATPLPINKARGKYTLQAGSNIIALKAYVQGEPKAIANKTIERGLFSASATFRLDYE</sequence>
<evidence type="ECO:0000313" key="2">
    <source>
        <dbReference type="EMBL" id="WMT14993.1"/>
    </source>
</evidence>
<dbReference type="PANTHER" id="PTHR33420">
    <property type="entry name" value="FIMBRIAL SUBUNIT ELFA-RELATED"/>
    <property type="match status" value="1"/>
</dbReference>
<reference evidence="2 3" key="1">
    <citation type="submission" date="2023-08" db="EMBL/GenBank/DDBJ databases">
        <title>Complete Genome and Methylome dissection of Serratia fonticola NEB369.</title>
        <authorList>
            <person name="Fomenkov A."/>
            <person name="Roberts R.D."/>
        </authorList>
    </citation>
    <scope>NUCLEOTIDE SEQUENCE [LARGE SCALE GENOMIC DNA]</scope>
    <source>
        <strain evidence="2 3">NEB369</strain>
    </source>
</reference>